<dbReference type="AlphaFoldDB" id="A0A177MST6"/>
<evidence type="ECO:0000313" key="2">
    <source>
        <dbReference type="EMBL" id="OAI08363.1"/>
    </source>
</evidence>
<dbReference type="Proteomes" id="UP000078090">
    <property type="component" value="Unassembled WGS sequence"/>
</dbReference>
<name>A0A177MST6_METMH</name>
<dbReference type="EMBL" id="LUUG01000045">
    <property type="protein sequence ID" value="OAI08363.1"/>
    <property type="molecule type" value="Genomic_DNA"/>
</dbReference>
<comment type="caution">
    <text evidence="2">The sequence shown here is derived from an EMBL/GenBank/DDBJ whole genome shotgun (WGS) entry which is preliminary data.</text>
</comment>
<proteinExistence type="predicted"/>
<evidence type="ECO:0000256" key="1">
    <source>
        <dbReference type="SAM" id="Phobius"/>
    </source>
</evidence>
<reference evidence="2 3" key="1">
    <citation type="submission" date="2016-03" db="EMBL/GenBank/DDBJ databases">
        <authorList>
            <person name="Ploux O."/>
        </authorList>
    </citation>
    <scope>NUCLEOTIDE SEQUENCE [LARGE SCALE GENOMIC DNA]</scope>
    <source>
        <strain evidence="2 3">R-45363</strain>
    </source>
</reference>
<keyword evidence="1" id="KW-0472">Membrane</keyword>
<organism evidence="2 3">
    <name type="scientific">Methylomonas methanica</name>
    <dbReference type="NCBI Taxonomy" id="421"/>
    <lineage>
        <taxon>Bacteria</taxon>
        <taxon>Pseudomonadati</taxon>
        <taxon>Pseudomonadota</taxon>
        <taxon>Gammaproteobacteria</taxon>
        <taxon>Methylococcales</taxon>
        <taxon>Methylococcaceae</taxon>
        <taxon>Methylomonas</taxon>
    </lineage>
</organism>
<protein>
    <submittedName>
        <fullName evidence="2">Uncharacterized protein</fullName>
    </submittedName>
</protein>
<accession>A0A177MST6</accession>
<sequence length="84" mass="9441">MSLDGQEHTFGAGVSVLGWIFKKIQPKTRIVQAFLSWNPESGFDRRSVIKRHERLPRVPGASSLVFLFVPLGFITFAGFGDPFF</sequence>
<keyword evidence="1" id="KW-1133">Transmembrane helix</keyword>
<feature type="transmembrane region" description="Helical" evidence="1">
    <location>
        <begin position="60"/>
        <end position="79"/>
    </location>
</feature>
<evidence type="ECO:0000313" key="3">
    <source>
        <dbReference type="Proteomes" id="UP000078090"/>
    </source>
</evidence>
<keyword evidence="1" id="KW-0812">Transmembrane</keyword>
<gene>
    <name evidence="2" type="ORF">A1332_07705</name>
</gene>